<gene>
    <name evidence="2" type="ORF">FHX71_003052</name>
</gene>
<dbReference type="AlphaFoldDB" id="A0A7W3JAA1"/>
<keyword evidence="2" id="KW-0223">Dioxygenase</keyword>
<feature type="region of interest" description="Disordered" evidence="1">
    <location>
        <begin position="1"/>
        <end position="29"/>
    </location>
</feature>
<name>A0A7W3JAA1_9MICO</name>
<feature type="compositionally biased region" description="Low complexity" evidence="1">
    <location>
        <begin position="9"/>
        <end position="23"/>
    </location>
</feature>
<feature type="compositionally biased region" description="Low complexity" evidence="1">
    <location>
        <begin position="170"/>
        <end position="192"/>
    </location>
</feature>
<protein>
    <submittedName>
        <fullName evidence="2">Catechol 2,3-dioxygenase-like lactoylglutathione lyase family enzyme</fullName>
    </submittedName>
</protein>
<proteinExistence type="predicted"/>
<feature type="region of interest" description="Disordered" evidence="1">
    <location>
        <begin position="169"/>
        <end position="192"/>
    </location>
</feature>
<comment type="caution">
    <text evidence="2">The sequence shown here is derived from an EMBL/GenBank/DDBJ whole genome shotgun (WGS) entry which is preliminary data.</text>
</comment>
<keyword evidence="3" id="KW-1185">Reference proteome</keyword>
<dbReference type="Gene3D" id="3.10.180.10">
    <property type="entry name" value="2,3-Dihydroxybiphenyl 1,2-Dioxygenase, domain 1"/>
    <property type="match status" value="1"/>
</dbReference>
<dbReference type="RefSeq" id="WP_182617727.1">
    <property type="nucleotide sequence ID" value="NZ_BAAATF010000003.1"/>
</dbReference>
<evidence type="ECO:0000313" key="2">
    <source>
        <dbReference type="EMBL" id="MBA8809110.1"/>
    </source>
</evidence>
<sequence length="314" mass="32390">MTETEHVSASAAAPDTAPDTAPGTDRDTSGDIAARARAVAATAFMVPMLPCADVDEMADFWTSLGLTVTYRQRRPNPYVALELGGIVLHYYEMPEWDPEQSHSTCAVAVPDTEPVHDLFAAGLRERFGRLPVTGFPRITRPRRRANNAGLSGFSLIDPAGNWVRVTHVVPSGTSGDADGDPDAAAGPAPAGTDVAPWSATPGGGPVARALDTAVVLADSQGDPAQARKILAGALRRAAGTAAGTADPTATGVPVAELAPALAYLVELCVRTGDPEAARSAHERLADLAAADLAPADRNVADVALTESRAVLPVP</sequence>
<organism evidence="2 3">
    <name type="scientific">Promicromonospora sukumoe</name>
    <dbReference type="NCBI Taxonomy" id="88382"/>
    <lineage>
        <taxon>Bacteria</taxon>
        <taxon>Bacillati</taxon>
        <taxon>Actinomycetota</taxon>
        <taxon>Actinomycetes</taxon>
        <taxon>Micrococcales</taxon>
        <taxon>Promicromonosporaceae</taxon>
        <taxon>Promicromonospora</taxon>
    </lineage>
</organism>
<dbReference type="EMBL" id="JACGWV010000001">
    <property type="protein sequence ID" value="MBA8809110.1"/>
    <property type="molecule type" value="Genomic_DNA"/>
</dbReference>
<dbReference type="GO" id="GO:0016829">
    <property type="term" value="F:lyase activity"/>
    <property type="evidence" value="ECO:0007669"/>
    <property type="project" value="UniProtKB-KW"/>
</dbReference>
<evidence type="ECO:0000256" key="1">
    <source>
        <dbReference type="SAM" id="MobiDB-lite"/>
    </source>
</evidence>
<dbReference type="SUPFAM" id="SSF54593">
    <property type="entry name" value="Glyoxalase/Bleomycin resistance protein/Dihydroxybiphenyl dioxygenase"/>
    <property type="match status" value="1"/>
</dbReference>
<accession>A0A7W3JAA1</accession>
<keyword evidence="2" id="KW-0560">Oxidoreductase</keyword>
<dbReference type="InterPro" id="IPR029068">
    <property type="entry name" value="Glyas_Bleomycin-R_OHBP_Dase"/>
</dbReference>
<keyword evidence="2" id="KW-0456">Lyase</keyword>
<dbReference type="GO" id="GO:0051213">
    <property type="term" value="F:dioxygenase activity"/>
    <property type="evidence" value="ECO:0007669"/>
    <property type="project" value="UniProtKB-KW"/>
</dbReference>
<reference evidence="2 3" key="1">
    <citation type="submission" date="2020-07" db="EMBL/GenBank/DDBJ databases">
        <title>Sequencing the genomes of 1000 actinobacteria strains.</title>
        <authorList>
            <person name="Klenk H.-P."/>
        </authorList>
    </citation>
    <scope>NUCLEOTIDE SEQUENCE [LARGE SCALE GENOMIC DNA]</scope>
    <source>
        <strain evidence="2 3">DSM 44121</strain>
    </source>
</reference>
<evidence type="ECO:0000313" key="3">
    <source>
        <dbReference type="Proteomes" id="UP000540568"/>
    </source>
</evidence>
<dbReference type="Proteomes" id="UP000540568">
    <property type="component" value="Unassembled WGS sequence"/>
</dbReference>